<evidence type="ECO:0000313" key="3">
    <source>
        <dbReference type="EMBL" id="KAF4303561.1"/>
    </source>
</evidence>
<reference evidence="3" key="1">
    <citation type="submission" date="2020-04" db="EMBL/GenBank/DDBJ databases">
        <title>Genome Assembly and Annotation of Botryosphaeria dothidea sdau 11-99, a Latent Pathogen of Apple Fruit Ring Rot in China.</title>
        <authorList>
            <person name="Yu C."/>
            <person name="Diao Y."/>
            <person name="Lu Q."/>
            <person name="Zhao J."/>
            <person name="Cui S."/>
            <person name="Peng C."/>
            <person name="He B."/>
            <person name="Liu H."/>
        </authorList>
    </citation>
    <scope>NUCLEOTIDE SEQUENCE [LARGE SCALE GENOMIC DNA]</scope>
    <source>
        <strain evidence="3">Sdau11-99</strain>
    </source>
</reference>
<sequence length="74" mass="7807">MHSSTTLLALSIYLLVIAAAAGALDQTESSLNHTKTSIAQPTNDADHDRWTPTIDTVVSIIFGILGTIIAAMNL</sequence>
<feature type="chain" id="PRO_5034487595" evidence="2">
    <location>
        <begin position="24"/>
        <end position="74"/>
    </location>
</feature>
<keyword evidence="1" id="KW-0472">Membrane</keyword>
<dbReference type="EMBL" id="WWBZ02000062">
    <property type="protein sequence ID" value="KAF4303561.1"/>
    <property type="molecule type" value="Genomic_DNA"/>
</dbReference>
<name>A0A8H4ILS7_9PEZI</name>
<protein>
    <submittedName>
        <fullName evidence="3">Uncharacterized protein</fullName>
    </submittedName>
</protein>
<accession>A0A8H4ILS7</accession>
<comment type="caution">
    <text evidence="3">The sequence shown here is derived from an EMBL/GenBank/DDBJ whole genome shotgun (WGS) entry which is preliminary data.</text>
</comment>
<keyword evidence="2" id="KW-0732">Signal</keyword>
<keyword evidence="1" id="KW-1133">Transmembrane helix</keyword>
<proteinExistence type="predicted"/>
<feature type="signal peptide" evidence="2">
    <location>
        <begin position="1"/>
        <end position="23"/>
    </location>
</feature>
<keyword evidence="4" id="KW-1185">Reference proteome</keyword>
<evidence type="ECO:0000256" key="2">
    <source>
        <dbReference type="SAM" id="SignalP"/>
    </source>
</evidence>
<feature type="transmembrane region" description="Helical" evidence="1">
    <location>
        <begin position="53"/>
        <end position="72"/>
    </location>
</feature>
<dbReference type="AlphaFoldDB" id="A0A8H4ILS7"/>
<evidence type="ECO:0000256" key="1">
    <source>
        <dbReference type="SAM" id="Phobius"/>
    </source>
</evidence>
<dbReference type="Proteomes" id="UP000572817">
    <property type="component" value="Unassembled WGS sequence"/>
</dbReference>
<evidence type="ECO:0000313" key="4">
    <source>
        <dbReference type="Proteomes" id="UP000572817"/>
    </source>
</evidence>
<organism evidence="3 4">
    <name type="scientific">Botryosphaeria dothidea</name>
    <dbReference type="NCBI Taxonomy" id="55169"/>
    <lineage>
        <taxon>Eukaryota</taxon>
        <taxon>Fungi</taxon>
        <taxon>Dikarya</taxon>
        <taxon>Ascomycota</taxon>
        <taxon>Pezizomycotina</taxon>
        <taxon>Dothideomycetes</taxon>
        <taxon>Dothideomycetes incertae sedis</taxon>
        <taxon>Botryosphaeriales</taxon>
        <taxon>Botryosphaeriaceae</taxon>
        <taxon>Botryosphaeria</taxon>
    </lineage>
</organism>
<keyword evidence="1" id="KW-0812">Transmembrane</keyword>
<gene>
    <name evidence="3" type="ORF">GTA08_BOTSDO09152</name>
</gene>